<proteinExistence type="predicted"/>
<keyword evidence="8" id="KW-1185">Reference proteome</keyword>
<accession>A0A366FBL4</accession>
<feature type="chain" id="PRO_5016587355" description="Cytochrome c domain-containing protein" evidence="5">
    <location>
        <begin position="26"/>
        <end position="205"/>
    </location>
</feature>
<gene>
    <name evidence="7" type="ORF">DFR50_115138</name>
</gene>
<name>A0A366FBL4_9HYPH</name>
<feature type="region of interest" description="Disordered" evidence="4">
    <location>
        <begin position="70"/>
        <end position="93"/>
    </location>
</feature>
<feature type="signal peptide" evidence="5">
    <location>
        <begin position="1"/>
        <end position="25"/>
    </location>
</feature>
<evidence type="ECO:0000256" key="2">
    <source>
        <dbReference type="ARBA" id="ARBA00023004"/>
    </source>
</evidence>
<evidence type="ECO:0000313" key="7">
    <source>
        <dbReference type="EMBL" id="RBP12031.1"/>
    </source>
</evidence>
<dbReference type="InterPro" id="IPR009056">
    <property type="entry name" value="Cyt_c-like_dom"/>
</dbReference>
<dbReference type="EMBL" id="QNRK01000015">
    <property type="protein sequence ID" value="RBP12031.1"/>
    <property type="molecule type" value="Genomic_DNA"/>
</dbReference>
<evidence type="ECO:0000259" key="6">
    <source>
        <dbReference type="PROSITE" id="PS51007"/>
    </source>
</evidence>
<keyword evidence="1 3" id="KW-0479">Metal-binding</keyword>
<dbReference type="GO" id="GO:0009055">
    <property type="term" value="F:electron transfer activity"/>
    <property type="evidence" value="ECO:0007669"/>
    <property type="project" value="InterPro"/>
</dbReference>
<dbReference type="PROSITE" id="PS51007">
    <property type="entry name" value="CYTC"/>
    <property type="match status" value="1"/>
</dbReference>
<evidence type="ECO:0000256" key="4">
    <source>
        <dbReference type="SAM" id="MobiDB-lite"/>
    </source>
</evidence>
<protein>
    <recommendedName>
        <fullName evidence="6">Cytochrome c domain-containing protein</fullName>
    </recommendedName>
</protein>
<keyword evidence="3" id="KW-0349">Heme</keyword>
<feature type="domain" description="Cytochrome c" evidence="6">
    <location>
        <begin position="87"/>
        <end position="200"/>
    </location>
</feature>
<evidence type="ECO:0000256" key="3">
    <source>
        <dbReference type="PROSITE-ProRule" id="PRU00433"/>
    </source>
</evidence>
<dbReference type="RefSeq" id="WP_210208906.1">
    <property type="nucleotide sequence ID" value="NZ_QNRK01000015.1"/>
</dbReference>
<comment type="caution">
    <text evidence="7">The sequence shown here is derived from an EMBL/GenBank/DDBJ whole genome shotgun (WGS) entry which is preliminary data.</text>
</comment>
<dbReference type="GO" id="GO:0020037">
    <property type="term" value="F:heme binding"/>
    <property type="evidence" value="ECO:0007669"/>
    <property type="project" value="InterPro"/>
</dbReference>
<evidence type="ECO:0000256" key="1">
    <source>
        <dbReference type="ARBA" id="ARBA00022723"/>
    </source>
</evidence>
<evidence type="ECO:0000256" key="5">
    <source>
        <dbReference type="SAM" id="SignalP"/>
    </source>
</evidence>
<organism evidence="7 8">
    <name type="scientific">Roseiarcus fermentans</name>
    <dbReference type="NCBI Taxonomy" id="1473586"/>
    <lineage>
        <taxon>Bacteria</taxon>
        <taxon>Pseudomonadati</taxon>
        <taxon>Pseudomonadota</taxon>
        <taxon>Alphaproteobacteria</taxon>
        <taxon>Hyphomicrobiales</taxon>
        <taxon>Roseiarcaceae</taxon>
        <taxon>Roseiarcus</taxon>
    </lineage>
</organism>
<dbReference type="AlphaFoldDB" id="A0A366FBL4"/>
<sequence>MTSRLAVSSLVAAAALPTVVLTAFAATLAAPAPLRSVDSFSSISDPAERSAAYFVELGKVLTSPRCMNCHPAGDRPRQGDTARLHQPPVERGPDGLGLPALRCPVCHQAANFEPARVPGNPAWRLAPREMGWEGRTLGEICAQIRDPARNGGRSLAALVEHVGGDHLVGWAWAPGSGREPAPGTQDQARALISAWVETGAECPRP</sequence>
<keyword evidence="5" id="KW-0732">Signal</keyword>
<dbReference type="GO" id="GO:0046872">
    <property type="term" value="F:metal ion binding"/>
    <property type="evidence" value="ECO:0007669"/>
    <property type="project" value="UniProtKB-KW"/>
</dbReference>
<reference evidence="7 8" key="1">
    <citation type="submission" date="2018-06" db="EMBL/GenBank/DDBJ databases">
        <title>Genomic Encyclopedia of Type Strains, Phase IV (KMG-IV): sequencing the most valuable type-strain genomes for metagenomic binning, comparative biology and taxonomic classification.</title>
        <authorList>
            <person name="Goeker M."/>
        </authorList>
    </citation>
    <scope>NUCLEOTIDE SEQUENCE [LARGE SCALE GENOMIC DNA]</scope>
    <source>
        <strain evidence="7 8">DSM 24875</strain>
    </source>
</reference>
<feature type="compositionally biased region" description="Basic and acidic residues" evidence="4">
    <location>
        <begin position="72"/>
        <end position="83"/>
    </location>
</feature>
<evidence type="ECO:0000313" key="8">
    <source>
        <dbReference type="Proteomes" id="UP000253529"/>
    </source>
</evidence>
<keyword evidence="2 3" id="KW-0408">Iron</keyword>
<dbReference type="Proteomes" id="UP000253529">
    <property type="component" value="Unassembled WGS sequence"/>
</dbReference>